<evidence type="ECO:0000313" key="2">
    <source>
        <dbReference type="Proteomes" id="UP000824881"/>
    </source>
</evidence>
<sequence>MAFNHPPYVDDLPHLVSPGPTYIPPPDPYDPIHSAFPGAAASPWGQQANLWGQQANPWGQQPSASAWPAPTNPPQPWGADRFGIGGNFNAPAASMPAIGPSFFPPDDQPVSASPWFGGGGASPLGRANSLGGYSPGHGLKRSNSLGTASPSSYRAWKLPKGHRDDSYSERNLARRPRDWRADYTPSRTVLGGIMHKLSRIDSEVKGGLYVLILYAYVAHSLLLLLEQTDSVRRKIHPLLRYATINGLHSMQAHVLALTSTLSLPSSARPANTLDLCQLACDPPTDFIRITHQLLPWYIDVYQKQPNGITVGDILQQISEQLAEPISARHFWNEALSASDRASLTQAFKERCGDDMSEISLGVKKIDFLVGWVYLIGFTRKSSGMWEMVLERDLNWR</sequence>
<reference evidence="1 2" key="1">
    <citation type="journal article" date="2021" name="Appl. Environ. Microbiol.">
        <title>Genetic linkage and physical mapping for an oyster mushroom Pleurotus cornucopiae and QTL analysis for the trait cap color.</title>
        <authorList>
            <person name="Zhang Y."/>
            <person name="Gao W."/>
            <person name="Sonnenberg A."/>
            <person name="Chen Q."/>
            <person name="Zhang J."/>
            <person name="Huang C."/>
        </authorList>
    </citation>
    <scope>NUCLEOTIDE SEQUENCE [LARGE SCALE GENOMIC DNA]</scope>
    <source>
        <strain evidence="1">CCMSSC00406</strain>
    </source>
</reference>
<dbReference type="Proteomes" id="UP000824881">
    <property type="component" value="Unassembled WGS sequence"/>
</dbReference>
<proteinExistence type="predicted"/>
<gene>
    <name evidence="1" type="ORF">CCMSSC00406_0004258</name>
</gene>
<protein>
    <submittedName>
        <fullName evidence="1">Uncharacterized protein</fullName>
    </submittedName>
</protein>
<keyword evidence="2" id="KW-1185">Reference proteome</keyword>
<name>A0ACB7JCR7_PLECO</name>
<organism evidence="1 2">
    <name type="scientific">Pleurotus cornucopiae</name>
    <name type="common">Cornucopia mushroom</name>
    <dbReference type="NCBI Taxonomy" id="5321"/>
    <lineage>
        <taxon>Eukaryota</taxon>
        <taxon>Fungi</taxon>
        <taxon>Dikarya</taxon>
        <taxon>Basidiomycota</taxon>
        <taxon>Agaricomycotina</taxon>
        <taxon>Agaricomycetes</taxon>
        <taxon>Agaricomycetidae</taxon>
        <taxon>Agaricales</taxon>
        <taxon>Pleurotineae</taxon>
        <taxon>Pleurotaceae</taxon>
        <taxon>Pleurotus</taxon>
    </lineage>
</organism>
<evidence type="ECO:0000313" key="1">
    <source>
        <dbReference type="EMBL" id="KAG9227203.1"/>
    </source>
</evidence>
<dbReference type="EMBL" id="WQMT02000001">
    <property type="protein sequence ID" value="KAG9227203.1"/>
    <property type="molecule type" value="Genomic_DNA"/>
</dbReference>
<accession>A0ACB7JCR7</accession>
<comment type="caution">
    <text evidence="1">The sequence shown here is derived from an EMBL/GenBank/DDBJ whole genome shotgun (WGS) entry which is preliminary data.</text>
</comment>